<keyword evidence="2" id="KW-0863">Zinc-finger</keyword>
<evidence type="ECO:0000256" key="2">
    <source>
        <dbReference type="ARBA" id="ARBA00022771"/>
    </source>
</evidence>
<evidence type="ECO:0000313" key="4">
    <source>
        <dbReference type="EMBL" id="KAK3605802.1"/>
    </source>
</evidence>
<evidence type="ECO:0000256" key="1">
    <source>
        <dbReference type="ARBA" id="ARBA00022723"/>
    </source>
</evidence>
<comment type="caution">
    <text evidence="4">The sequence shown here is derived from an EMBL/GenBank/DDBJ whole genome shotgun (WGS) entry which is preliminary data.</text>
</comment>
<evidence type="ECO:0000313" key="5">
    <source>
        <dbReference type="Proteomes" id="UP001195483"/>
    </source>
</evidence>
<dbReference type="Gene3D" id="1.10.533.10">
    <property type="entry name" value="Death Domain, Fas"/>
    <property type="match status" value="1"/>
</dbReference>
<dbReference type="PROSITE" id="PS50143">
    <property type="entry name" value="BIR_REPEAT_2"/>
    <property type="match status" value="1"/>
</dbReference>
<dbReference type="AlphaFoldDB" id="A0AAE0T8I1"/>
<organism evidence="4 5">
    <name type="scientific">Potamilus streckersoni</name>
    <dbReference type="NCBI Taxonomy" id="2493646"/>
    <lineage>
        <taxon>Eukaryota</taxon>
        <taxon>Metazoa</taxon>
        <taxon>Spiralia</taxon>
        <taxon>Lophotrochozoa</taxon>
        <taxon>Mollusca</taxon>
        <taxon>Bivalvia</taxon>
        <taxon>Autobranchia</taxon>
        <taxon>Heteroconchia</taxon>
        <taxon>Palaeoheterodonta</taxon>
        <taxon>Unionida</taxon>
        <taxon>Unionoidea</taxon>
        <taxon>Unionidae</taxon>
        <taxon>Ambleminae</taxon>
        <taxon>Lampsilini</taxon>
        <taxon>Potamilus</taxon>
    </lineage>
</organism>
<protein>
    <recommendedName>
        <fullName evidence="6">RING-type domain-containing protein</fullName>
    </recommendedName>
</protein>
<dbReference type="GO" id="GO:0051726">
    <property type="term" value="P:regulation of cell cycle"/>
    <property type="evidence" value="ECO:0007669"/>
    <property type="project" value="TreeGrafter"/>
</dbReference>
<dbReference type="PANTHER" id="PTHR10044">
    <property type="entry name" value="INHIBITOR OF APOPTOSIS"/>
    <property type="match status" value="1"/>
</dbReference>
<reference evidence="4" key="2">
    <citation type="journal article" date="2021" name="Genome Biol. Evol.">
        <title>Developing a high-quality reference genome for a parasitic bivalve with doubly uniparental inheritance (Bivalvia: Unionida).</title>
        <authorList>
            <person name="Smith C.H."/>
        </authorList>
    </citation>
    <scope>NUCLEOTIDE SEQUENCE</scope>
    <source>
        <strain evidence="4">CHS0354</strain>
        <tissue evidence="4">Mantle</tissue>
    </source>
</reference>
<evidence type="ECO:0000256" key="3">
    <source>
        <dbReference type="ARBA" id="ARBA00022833"/>
    </source>
</evidence>
<dbReference type="Pfam" id="PF00653">
    <property type="entry name" value="BIR"/>
    <property type="match status" value="1"/>
</dbReference>
<dbReference type="EMBL" id="JAEAOA010000205">
    <property type="protein sequence ID" value="KAK3605802.1"/>
    <property type="molecule type" value="Genomic_DNA"/>
</dbReference>
<dbReference type="FunFam" id="1.10.1170.10:FF:000002">
    <property type="entry name" value="Baculoviral IAP repeat containing 7"/>
    <property type="match status" value="1"/>
</dbReference>
<dbReference type="SMART" id="SM00238">
    <property type="entry name" value="BIR"/>
    <property type="match status" value="1"/>
</dbReference>
<dbReference type="GO" id="GO:0005737">
    <property type="term" value="C:cytoplasm"/>
    <property type="evidence" value="ECO:0007669"/>
    <property type="project" value="TreeGrafter"/>
</dbReference>
<name>A0AAE0T8I1_9BIVA</name>
<gene>
    <name evidence="4" type="ORF">CHS0354_002419</name>
</gene>
<dbReference type="InterPro" id="IPR001370">
    <property type="entry name" value="BIR_rpt"/>
</dbReference>
<dbReference type="Proteomes" id="UP001195483">
    <property type="component" value="Unassembled WGS sequence"/>
</dbReference>
<dbReference type="CDD" id="cd00022">
    <property type="entry name" value="BIR"/>
    <property type="match status" value="1"/>
</dbReference>
<proteinExistence type="predicted"/>
<dbReference type="SUPFAM" id="SSF57924">
    <property type="entry name" value="Inhibitor of apoptosis (IAP) repeat"/>
    <property type="match status" value="1"/>
</dbReference>
<keyword evidence="5" id="KW-1185">Reference proteome</keyword>
<reference evidence="4" key="3">
    <citation type="submission" date="2023-05" db="EMBL/GenBank/DDBJ databases">
        <authorList>
            <person name="Smith C.H."/>
        </authorList>
    </citation>
    <scope>NUCLEOTIDE SEQUENCE</scope>
    <source>
        <strain evidence="4">CHS0354</strain>
        <tissue evidence="4">Mantle</tissue>
    </source>
</reference>
<dbReference type="GO" id="GO:0008270">
    <property type="term" value="F:zinc ion binding"/>
    <property type="evidence" value="ECO:0007669"/>
    <property type="project" value="UniProtKB-KW"/>
</dbReference>
<dbReference type="InterPro" id="IPR050784">
    <property type="entry name" value="IAP"/>
</dbReference>
<dbReference type="Pfam" id="PF13920">
    <property type="entry name" value="zf-C3HC4_3"/>
    <property type="match status" value="1"/>
</dbReference>
<dbReference type="InterPro" id="IPR011029">
    <property type="entry name" value="DEATH-like_dom_sf"/>
</dbReference>
<dbReference type="PROSITE" id="PS01282">
    <property type="entry name" value="BIR_REPEAT_1"/>
    <property type="match status" value="1"/>
</dbReference>
<reference evidence="4" key="1">
    <citation type="journal article" date="2021" name="Genome Biol. Evol.">
        <title>A High-Quality Reference Genome for a Parasitic Bivalve with Doubly Uniparental Inheritance (Bivalvia: Unionida).</title>
        <authorList>
            <person name="Smith C.H."/>
        </authorList>
    </citation>
    <scope>NUCLEOTIDE SEQUENCE</scope>
    <source>
        <strain evidence="4">CHS0354</strain>
    </source>
</reference>
<dbReference type="GO" id="GO:0005634">
    <property type="term" value="C:nucleus"/>
    <property type="evidence" value="ECO:0007669"/>
    <property type="project" value="TreeGrafter"/>
</dbReference>
<keyword evidence="1" id="KW-0479">Metal-binding</keyword>
<keyword evidence="3" id="KW-0862">Zinc</keyword>
<sequence>MAEQPNRTIGAKFPQYYTVASRLETFKGWPSICPLQPTELAEAGFIYQGDGDSVTCYCCGGELSQWRPGDNAWTEHEKHYPSCAHVLLHKMGDLRLGHGESDESCPVQNTGDGVGQHSVQEESLQETDFDDCRGLEEMNRQLRHQFLCKTCLQENACIVFLPCSHLSACLVCAKKLQNCNICQQYIKATIRAYCS</sequence>
<dbReference type="Gene3D" id="1.10.1170.10">
    <property type="entry name" value="Inhibitor Of Apoptosis Protein (2mihbC-IAP-1), Chain A"/>
    <property type="match status" value="2"/>
</dbReference>
<accession>A0AAE0T8I1</accession>
<evidence type="ECO:0008006" key="6">
    <source>
        <dbReference type="Google" id="ProtNLM"/>
    </source>
</evidence>